<protein>
    <recommendedName>
        <fullName evidence="4">Outer membrane protein beta-barrel domain-containing protein</fullName>
    </recommendedName>
</protein>
<keyword evidence="3" id="KW-1185">Reference proteome</keyword>
<feature type="transmembrane region" description="Helical" evidence="1">
    <location>
        <begin position="50"/>
        <end position="70"/>
    </location>
</feature>
<organism evidence="2 3">
    <name type="scientific">Rhodonellum ikkaensis</name>
    <dbReference type="NCBI Taxonomy" id="336829"/>
    <lineage>
        <taxon>Bacteria</taxon>
        <taxon>Pseudomonadati</taxon>
        <taxon>Bacteroidota</taxon>
        <taxon>Cytophagia</taxon>
        <taxon>Cytophagales</taxon>
        <taxon>Cytophagaceae</taxon>
        <taxon>Rhodonellum</taxon>
    </lineage>
</organism>
<dbReference type="EMBL" id="FNQC01000006">
    <property type="protein sequence ID" value="SDZ11111.1"/>
    <property type="molecule type" value="Genomic_DNA"/>
</dbReference>
<evidence type="ECO:0000313" key="2">
    <source>
        <dbReference type="EMBL" id="SDZ11111.1"/>
    </source>
</evidence>
<comment type="caution">
    <text evidence="2">The sequence shown here is derived from an EMBL/GenBank/DDBJ whole genome shotgun (WGS) entry which is preliminary data.</text>
</comment>
<evidence type="ECO:0008006" key="4">
    <source>
        <dbReference type="Google" id="ProtNLM"/>
    </source>
</evidence>
<keyword evidence="1" id="KW-1133">Transmembrane helix</keyword>
<dbReference type="RefSeq" id="WP_019597582.1">
    <property type="nucleotide sequence ID" value="NZ_FNQC01000006.1"/>
</dbReference>
<keyword evidence="1" id="KW-0812">Transmembrane</keyword>
<accession>A0A1H3QDA9</accession>
<keyword evidence="1" id="KW-0472">Membrane</keyword>
<reference evidence="2 3" key="1">
    <citation type="submission" date="2016-10" db="EMBL/GenBank/DDBJ databases">
        <authorList>
            <person name="Varghese N."/>
            <person name="Submissions S."/>
        </authorList>
    </citation>
    <scope>NUCLEOTIDE SEQUENCE [LARGE SCALE GENOMIC DNA]</scope>
    <source>
        <strain evidence="2 3">DSM 17997</strain>
    </source>
</reference>
<evidence type="ECO:0000256" key="1">
    <source>
        <dbReference type="SAM" id="Phobius"/>
    </source>
</evidence>
<sequence>MSLSKNKGFLNIVFVGMFFLFGISEGFSQREYDPEMKPPIKDRLYYGGNFAAQFGTITFIDVSPLVGIMLTEKFSGGVGMTYQYFNNKRFPGGDSNLYGGRTFLRYNVFPNIFAHTEYEALNFDLYNNRTEVFERQWVPSLFVGAGYFAPFGNRGGANFTFLYNLLYDNQRSPYNEPYVIRVGFVL</sequence>
<evidence type="ECO:0000313" key="3">
    <source>
        <dbReference type="Proteomes" id="UP000199663"/>
    </source>
</evidence>
<proteinExistence type="predicted"/>
<name>A0A1H3QDA9_9BACT</name>
<gene>
    <name evidence="2" type="ORF">SAMN05444412_10616</name>
</gene>
<dbReference type="Proteomes" id="UP000199663">
    <property type="component" value="Unassembled WGS sequence"/>
</dbReference>